<evidence type="ECO:0000256" key="1">
    <source>
        <dbReference type="SAM" id="Coils"/>
    </source>
</evidence>
<name>A0A0C2J3T1_THEKT</name>
<proteinExistence type="predicted"/>
<feature type="coiled-coil region" evidence="1">
    <location>
        <begin position="14"/>
        <end position="41"/>
    </location>
</feature>
<protein>
    <submittedName>
        <fullName evidence="3">Uncharacterized protein</fullName>
    </submittedName>
</protein>
<dbReference type="Proteomes" id="UP000031668">
    <property type="component" value="Unassembled WGS sequence"/>
</dbReference>
<reference evidence="3 4" key="1">
    <citation type="journal article" date="2014" name="Genome Biol. Evol.">
        <title>The genome of the myxosporean Thelohanellus kitauei shows adaptations to nutrient acquisition within its fish host.</title>
        <authorList>
            <person name="Yang Y."/>
            <person name="Xiong J."/>
            <person name="Zhou Z."/>
            <person name="Huo F."/>
            <person name="Miao W."/>
            <person name="Ran C."/>
            <person name="Liu Y."/>
            <person name="Zhang J."/>
            <person name="Feng J."/>
            <person name="Wang M."/>
            <person name="Wang M."/>
            <person name="Wang L."/>
            <person name="Yao B."/>
        </authorList>
    </citation>
    <scope>NUCLEOTIDE SEQUENCE [LARGE SCALE GENOMIC DNA]</scope>
    <source>
        <strain evidence="3">Wuqing</strain>
    </source>
</reference>
<keyword evidence="1" id="KW-0175">Coiled coil</keyword>
<accession>A0A0C2J3T1</accession>
<feature type="region of interest" description="Disordered" evidence="2">
    <location>
        <begin position="234"/>
        <end position="254"/>
    </location>
</feature>
<evidence type="ECO:0000313" key="3">
    <source>
        <dbReference type="EMBL" id="KII63742.1"/>
    </source>
</evidence>
<comment type="caution">
    <text evidence="3">The sequence shown here is derived from an EMBL/GenBank/DDBJ whole genome shotgun (WGS) entry which is preliminary data.</text>
</comment>
<evidence type="ECO:0000313" key="4">
    <source>
        <dbReference type="Proteomes" id="UP000031668"/>
    </source>
</evidence>
<dbReference type="OMA" id="MATMIED"/>
<keyword evidence="4" id="KW-1185">Reference proteome</keyword>
<gene>
    <name evidence="3" type="ORF">RF11_08128</name>
</gene>
<dbReference type="OrthoDB" id="6149033at2759"/>
<sequence>MSDAKISELISLLSKQIELQERRLNEQAKLQQEQLKVQQEQMSAIISKVCNNAEAKGCTDKEFTPFDPSSELWFDYHSRFLTFSEANRISDERKPLTFLTSQSREIYKLVQTAGAQLDTPTDINSLTWPQILDIMKRNFGDQCFLVRERYRFYTETKRDSGESIQELASKIRLKAMNCDFGSVKNPLEEALKTAFVCAVNNESVLRTIFHKHSEDLSFNEVVEIAKEVEGAMNTAKAQLKDNPSQGRRTSKETAVEPRISAKGVLLQL</sequence>
<dbReference type="AlphaFoldDB" id="A0A0C2J3T1"/>
<organism evidence="3 4">
    <name type="scientific">Thelohanellus kitauei</name>
    <name type="common">Myxosporean</name>
    <dbReference type="NCBI Taxonomy" id="669202"/>
    <lineage>
        <taxon>Eukaryota</taxon>
        <taxon>Metazoa</taxon>
        <taxon>Cnidaria</taxon>
        <taxon>Myxozoa</taxon>
        <taxon>Myxosporea</taxon>
        <taxon>Bivalvulida</taxon>
        <taxon>Platysporina</taxon>
        <taxon>Myxobolidae</taxon>
        <taxon>Thelohanellus</taxon>
    </lineage>
</organism>
<evidence type="ECO:0000256" key="2">
    <source>
        <dbReference type="SAM" id="MobiDB-lite"/>
    </source>
</evidence>
<dbReference type="EMBL" id="JWZT01004602">
    <property type="protein sequence ID" value="KII63742.1"/>
    <property type="molecule type" value="Genomic_DNA"/>
</dbReference>